<name>A0ABD5UUB5_9EURY</name>
<evidence type="ECO:0000313" key="3">
    <source>
        <dbReference type="EMBL" id="MFC6890501.1"/>
    </source>
</evidence>
<organism evidence="3 4">
    <name type="scientific">Halorubrum trueperi</name>
    <dbReference type="NCBI Taxonomy" id="2004704"/>
    <lineage>
        <taxon>Archaea</taxon>
        <taxon>Methanobacteriati</taxon>
        <taxon>Methanobacteriota</taxon>
        <taxon>Stenosarchaea group</taxon>
        <taxon>Halobacteria</taxon>
        <taxon>Halobacteriales</taxon>
        <taxon>Haloferacaceae</taxon>
        <taxon>Halorubrum</taxon>
    </lineage>
</organism>
<keyword evidence="1" id="KW-1133">Transmembrane helix</keyword>
<evidence type="ECO:0000259" key="2">
    <source>
        <dbReference type="Pfam" id="PF26472"/>
    </source>
</evidence>
<feature type="domain" description="DUF8147" evidence="2">
    <location>
        <begin position="2"/>
        <end position="112"/>
    </location>
</feature>
<accession>A0ABD5UUB5</accession>
<protein>
    <recommendedName>
        <fullName evidence="2">DUF8147 domain-containing protein</fullName>
    </recommendedName>
</protein>
<dbReference type="EMBL" id="JBHSXI010000023">
    <property type="protein sequence ID" value="MFC6890501.1"/>
    <property type="molecule type" value="Genomic_DNA"/>
</dbReference>
<dbReference type="Proteomes" id="UP001596333">
    <property type="component" value="Unassembled WGS sequence"/>
</dbReference>
<feature type="transmembrane region" description="Helical" evidence="1">
    <location>
        <begin position="31"/>
        <end position="55"/>
    </location>
</feature>
<feature type="transmembrane region" description="Helical" evidence="1">
    <location>
        <begin position="67"/>
        <end position="87"/>
    </location>
</feature>
<keyword evidence="1" id="KW-0472">Membrane</keyword>
<dbReference type="Pfam" id="PF26472">
    <property type="entry name" value="DUF8147"/>
    <property type="match status" value="1"/>
</dbReference>
<sequence length="123" mass="12645">MNGRMVATVGSAVTTFLLVSAVLTELLAARIEFSALVGLPVGIVVGGAVGLATWIRLWRDPAARPALLGWSAIGYALIVAAAVSYAVPSARGFVGVATAVPFAGLCGAAAFWLTRRYPELVSE</sequence>
<evidence type="ECO:0000256" key="1">
    <source>
        <dbReference type="SAM" id="Phobius"/>
    </source>
</evidence>
<reference evidence="3 4" key="1">
    <citation type="journal article" date="2019" name="Int. J. Syst. Evol. Microbiol.">
        <title>The Global Catalogue of Microorganisms (GCM) 10K type strain sequencing project: providing services to taxonomists for standard genome sequencing and annotation.</title>
        <authorList>
            <consortium name="The Broad Institute Genomics Platform"/>
            <consortium name="The Broad Institute Genome Sequencing Center for Infectious Disease"/>
            <person name="Wu L."/>
            <person name="Ma J."/>
        </authorList>
    </citation>
    <scope>NUCLEOTIDE SEQUENCE [LARGE SCALE GENOMIC DNA]</scope>
    <source>
        <strain evidence="3 4">Y73</strain>
    </source>
</reference>
<dbReference type="InterPro" id="IPR058460">
    <property type="entry name" value="DUF8147"/>
</dbReference>
<dbReference type="RefSeq" id="WP_379770507.1">
    <property type="nucleotide sequence ID" value="NZ_JBHSXI010000023.1"/>
</dbReference>
<gene>
    <name evidence="3" type="ORF">ACFQEY_16025</name>
</gene>
<feature type="transmembrane region" description="Helical" evidence="1">
    <location>
        <begin position="93"/>
        <end position="113"/>
    </location>
</feature>
<dbReference type="AlphaFoldDB" id="A0ABD5UUB5"/>
<keyword evidence="4" id="KW-1185">Reference proteome</keyword>
<comment type="caution">
    <text evidence="3">The sequence shown here is derived from an EMBL/GenBank/DDBJ whole genome shotgun (WGS) entry which is preliminary data.</text>
</comment>
<keyword evidence="1" id="KW-0812">Transmembrane</keyword>
<proteinExistence type="predicted"/>
<evidence type="ECO:0000313" key="4">
    <source>
        <dbReference type="Proteomes" id="UP001596333"/>
    </source>
</evidence>